<feature type="domain" description="AMP-dependent synthetase/ligase" evidence="2">
    <location>
        <begin position="180"/>
        <end position="363"/>
    </location>
</feature>
<keyword evidence="1" id="KW-0472">Membrane</keyword>
<dbReference type="EC" id="6.2.1.1" evidence="3"/>
<dbReference type="AlphaFoldDB" id="A0A2G9GZU1"/>
<accession>A0A2G9GZU1</accession>
<comment type="caution">
    <text evidence="3">The sequence shown here is derived from an EMBL/GenBank/DDBJ whole genome shotgun (WGS) entry which is preliminary data.</text>
</comment>
<keyword evidence="4" id="KW-1185">Reference proteome</keyword>
<dbReference type="InterPro" id="IPR000873">
    <property type="entry name" value="AMP-dep_synth/lig_dom"/>
</dbReference>
<dbReference type="OrthoDB" id="10253115at2759"/>
<name>A0A2G9GZU1_9LAMI</name>
<evidence type="ECO:0000313" key="3">
    <source>
        <dbReference type="EMBL" id="PIN10796.1"/>
    </source>
</evidence>
<dbReference type="PANTHER" id="PTHR44378:SF2">
    <property type="entry name" value="ACYL-ACTIVATING ENZYME 17, PEROXISOMAL-RELATED"/>
    <property type="match status" value="1"/>
</dbReference>
<dbReference type="STRING" id="429701.A0A2G9GZU1"/>
<protein>
    <submittedName>
        <fullName evidence="3">Acetate--CoA ligase</fullName>
        <ecNumber evidence="3">6.2.1.1</ecNumber>
    </submittedName>
</protein>
<sequence>MGSENYKSLDCITAADIAALGIPSENAKQLQRQLAGIIENYGSGSPQTWHDISKHLLNPELPFSFHQMMYYGCYKYFGPDPPAWLPEPGDANLTNVGKLLEERGKEFLGPKYVDPIASFLNFQEFSVSNPEVYWKTLFSKMNISFSVPPECILREDPTRPGGHWLPGATTNPVKNCLSLNAHRTLEDIAVIWRDEGDNEVPVNKVTIKELRSSVWLVAHAIETLNLEKGSAIAIDMPMDVNSVVIYLAIVLAGYVVVSIADSFAPTEISARLKISKAKAIFTQDLIIRGHKKLPLYSRVVDAQSPMAIVIPTRGSSFSMKLRDNDISWQSFLERASGFKEVELVAVEQTAEAFTNILFSSGTTDPAPCPADMQLDTPTFCHGYFCDG</sequence>
<dbReference type="Proteomes" id="UP000231279">
    <property type="component" value="Unassembled WGS sequence"/>
</dbReference>
<evidence type="ECO:0000256" key="1">
    <source>
        <dbReference type="SAM" id="Phobius"/>
    </source>
</evidence>
<evidence type="ECO:0000259" key="2">
    <source>
        <dbReference type="Pfam" id="PF00501"/>
    </source>
</evidence>
<keyword evidence="1" id="KW-1133">Transmembrane helix</keyword>
<organism evidence="3 4">
    <name type="scientific">Handroanthus impetiginosus</name>
    <dbReference type="NCBI Taxonomy" id="429701"/>
    <lineage>
        <taxon>Eukaryota</taxon>
        <taxon>Viridiplantae</taxon>
        <taxon>Streptophyta</taxon>
        <taxon>Embryophyta</taxon>
        <taxon>Tracheophyta</taxon>
        <taxon>Spermatophyta</taxon>
        <taxon>Magnoliopsida</taxon>
        <taxon>eudicotyledons</taxon>
        <taxon>Gunneridae</taxon>
        <taxon>Pentapetalae</taxon>
        <taxon>asterids</taxon>
        <taxon>lamiids</taxon>
        <taxon>Lamiales</taxon>
        <taxon>Bignoniaceae</taxon>
        <taxon>Crescentiina</taxon>
        <taxon>Tabebuia alliance</taxon>
        <taxon>Handroanthus</taxon>
    </lineage>
</organism>
<dbReference type="SUPFAM" id="SSF56801">
    <property type="entry name" value="Acetyl-CoA synthetase-like"/>
    <property type="match status" value="1"/>
</dbReference>
<feature type="transmembrane region" description="Helical" evidence="1">
    <location>
        <begin position="243"/>
        <end position="264"/>
    </location>
</feature>
<gene>
    <name evidence="3" type="ORF">CDL12_16610</name>
</gene>
<evidence type="ECO:0000313" key="4">
    <source>
        <dbReference type="Proteomes" id="UP000231279"/>
    </source>
</evidence>
<proteinExistence type="predicted"/>
<dbReference type="InterPro" id="IPR042099">
    <property type="entry name" value="ANL_N_sf"/>
</dbReference>
<dbReference type="EMBL" id="NKXS01003121">
    <property type="protein sequence ID" value="PIN10796.1"/>
    <property type="molecule type" value="Genomic_DNA"/>
</dbReference>
<dbReference type="Pfam" id="PF00501">
    <property type="entry name" value="AMP-binding"/>
    <property type="match status" value="1"/>
</dbReference>
<dbReference type="GO" id="GO:0003987">
    <property type="term" value="F:acetate-CoA ligase activity"/>
    <property type="evidence" value="ECO:0007669"/>
    <property type="project" value="UniProtKB-EC"/>
</dbReference>
<keyword evidence="3" id="KW-0436">Ligase</keyword>
<keyword evidence="1" id="KW-0812">Transmembrane</keyword>
<dbReference type="Gene3D" id="3.40.50.12780">
    <property type="entry name" value="N-terminal domain of ligase-like"/>
    <property type="match status" value="1"/>
</dbReference>
<reference evidence="4" key="1">
    <citation type="journal article" date="2018" name="Gigascience">
        <title>Genome assembly of the Pink Ipe (Handroanthus impetiginosus, Bignoniaceae), a highly valued, ecologically keystone Neotropical timber forest tree.</title>
        <authorList>
            <person name="Silva-Junior O.B."/>
            <person name="Grattapaglia D."/>
            <person name="Novaes E."/>
            <person name="Collevatti R.G."/>
        </authorList>
    </citation>
    <scope>NUCLEOTIDE SEQUENCE [LARGE SCALE GENOMIC DNA]</scope>
    <source>
        <strain evidence="4">cv. UFG-1</strain>
    </source>
</reference>
<dbReference type="PANTHER" id="PTHR44378">
    <property type="entry name" value="ACYL-ACTIVATING ENZYME 17, PEROXISOMAL-RELATED"/>
    <property type="match status" value="1"/>
</dbReference>